<dbReference type="InterPro" id="IPR028006">
    <property type="entry name" value="CEP15-like"/>
</dbReference>
<dbReference type="AlphaFoldDB" id="A0A8D0H5Z7"/>
<dbReference type="PANTHER" id="PTHR14286">
    <property type="entry name" value="GENE, 49355-RELATED"/>
    <property type="match status" value="1"/>
</dbReference>
<proteinExistence type="predicted"/>
<sequence length="103" mass="12146">MFFFCRLSRRSVLLQQMENHLRDREAEKMWQVQASDAAHKRNVALRNDIEAVAENLKGRTHLLPHPDIVNLETLYWASIEDSVPEWEPFLLGRIVTIQNVTKY</sequence>
<evidence type="ECO:0000313" key="1">
    <source>
        <dbReference type="Ensembl" id="ENSSPUP00000014814.1"/>
    </source>
</evidence>
<name>A0A8D0H5Z7_SPHPU</name>
<dbReference type="Proteomes" id="UP000694392">
    <property type="component" value="Unplaced"/>
</dbReference>
<organism evidence="1 2">
    <name type="scientific">Sphenodon punctatus</name>
    <name type="common">Tuatara</name>
    <name type="synonym">Hatteria punctata</name>
    <dbReference type="NCBI Taxonomy" id="8508"/>
    <lineage>
        <taxon>Eukaryota</taxon>
        <taxon>Metazoa</taxon>
        <taxon>Chordata</taxon>
        <taxon>Craniata</taxon>
        <taxon>Vertebrata</taxon>
        <taxon>Euteleostomi</taxon>
        <taxon>Lepidosauria</taxon>
        <taxon>Sphenodontia</taxon>
        <taxon>Sphenodontidae</taxon>
        <taxon>Sphenodon</taxon>
    </lineage>
</organism>
<reference evidence="1" key="1">
    <citation type="submission" date="2025-08" db="UniProtKB">
        <authorList>
            <consortium name="Ensembl"/>
        </authorList>
    </citation>
    <scope>IDENTIFICATION</scope>
</reference>
<gene>
    <name evidence="1" type="primary">CEP15</name>
</gene>
<dbReference type="Ensembl" id="ENSSPUT00000015803.1">
    <property type="protein sequence ID" value="ENSSPUP00000014814.1"/>
    <property type="gene ID" value="ENSSPUG00000011429.1"/>
</dbReference>
<reference evidence="1" key="2">
    <citation type="submission" date="2025-09" db="UniProtKB">
        <authorList>
            <consortium name="Ensembl"/>
        </authorList>
    </citation>
    <scope>IDENTIFICATION</scope>
</reference>
<dbReference type="Pfam" id="PF15134">
    <property type="entry name" value="CEP15-like"/>
    <property type="match status" value="1"/>
</dbReference>
<dbReference type="GeneTree" id="ENSGT00390000005214"/>
<evidence type="ECO:0000313" key="2">
    <source>
        <dbReference type="Proteomes" id="UP000694392"/>
    </source>
</evidence>
<keyword evidence="2" id="KW-1185">Reference proteome</keyword>
<dbReference type="PANTHER" id="PTHR14286:SF2">
    <property type="entry name" value="CENTROSOMAL PROTEIN 15 KDA"/>
    <property type="match status" value="1"/>
</dbReference>
<protein>
    <submittedName>
        <fullName evidence="1">Centrosomal protein 15</fullName>
    </submittedName>
</protein>
<accession>A0A8D0H5Z7</accession>